<reference evidence="12" key="1">
    <citation type="submission" date="2021-04" db="EMBL/GenBank/DDBJ databases">
        <authorList>
            <person name="Chebbi M.A.C M."/>
        </authorList>
    </citation>
    <scope>NUCLEOTIDE SEQUENCE</scope>
</reference>
<evidence type="ECO:0000256" key="5">
    <source>
        <dbReference type="ARBA" id="ARBA00022490"/>
    </source>
</evidence>
<evidence type="ECO:0000313" key="12">
    <source>
        <dbReference type="EMBL" id="CAG5106163.1"/>
    </source>
</evidence>
<feature type="compositionally biased region" description="Basic and acidic residues" evidence="11">
    <location>
        <begin position="713"/>
        <end position="732"/>
    </location>
</feature>
<dbReference type="PANTHER" id="PTHR16299">
    <property type="entry name" value="CENTROSOMAL PROTEIN KIZUNA"/>
    <property type="match status" value="1"/>
</dbReference>
<keyword evidence="5" id="KW-0963">Cytoplasm</keyword>
<feature type="coiled-coil region" evidence="10">
    <location>
        <begin position="7"/>
        <end position="41"/>
    </location>
</feature>
<dbReference type="PANTHER" id="PTHR16299:SF2">
    <property type="entry name" value="CENTROSOMAL PROTEIN KIZUNA"/>
    <property type="match status" value="1"/>
</dbReference>
<sequence>MTPAFFLHDYYKKMLELQEKLRKSEEERIRLEERFNLMEQESRVRHEACINKLRMRYIEFLEEQRVRDLRNHKLLGTLDKVDTSLALMTAKTDRLYTLRKEYEASILRAQASRRQAGSVTGDSGIISQHDDRLMLRGASSTQVASSSHLDNLKAYNGPRATSSVPGNFYSSSSTPKKAYSGLPSLQFSSKTHLDSSEPFLRTIPSVDYQRSYAPKSLARNPQMKTWNEDYATDLTKLRRDFRKDSGTFKYPAPERLTTLGSSRLSNLLGSKVQESSTIPQFRENAGSIVEKELESYINKIRSLHDNNNDQHSLEEVDHEQNTSGDLLNVTLSDDGFDHLPAEEKAKGHLNLNLHKEVGQILALVDDLAVKTADLNENAPTGLNAVQEIKTLCTNQSELMNETLIEPKVHSAVTEEASGLIADGINGNFNTELSDKDQNKEVEAEVVKIVDSDKKEELNTEILVGLEQEVDNDNLQETGELEPWNSENLEKQVKVIDDLDINDDNLELKTELVSNDDEILQTALVNEIPVVNPDAEVSNDSAVAAENVYDQNYTVGEQNYPEENYEENKEYTEQVYEYENQEYQYDPNTGEYQYPYDPNQEYQDQQDQQDQQYAEETNQEYQNQEQYAEDPNQEYQYPEGYTEQNYDTNYEYPGEQYEGYDQEQQQLNQEDLIQADPVGPVDVDPVDLVGAEEDNNYQEDLISKASDQESPIDSSKKDKDEVNGRAKKTKDTIRAILESDTESTMEKNTSNTESDFDFK</sequence>
<dbReference type="OrthoDB" id="8015657at2759"/>
<evidence type="ECO:0000256" key="9">
    <source>
        <dbReference type="ARBA" id="ARBA00031153"/>
    </source>
</evidence>
<evidence type="ECO:0000256" key="8">
    <source>
        <dbReference type="ARBA" id="ARBA00024919"/>
    </source>
</evidence>
<keyword evidence="10" id="KW-0175">Coiled coil</keyword>
<evidence type="ECO:0000256" key="10">
    <source>
        <dbReference type="SAM" id="Coils"/>
    </source>
</evidence>
<dbReference type="AlphaFoldDB" id="A0A8J2HNF3"/>
<evidence type="ECO:0000256" key="1">
    <source>
        <dbReference type="ARBA" id="ARBA00004120"/>
    </source>
</evidence>
<gene>
    <name evidence="12" type="ORF">HICCMSTLAB_LOCUS12123</name>
</gene>
<proteinExistence type="inferred from homology"/>
<evidence type="ECO:0000256" key="3">
    <source>
        <dbReference type="ARBA" id="ARBA00010767"/>
    </source>
</evidence>
<evidence type="ECO:0000256" key="11">
    <source>
        <dbReference type="SAM" id="MobiDB-lite"/>
    </source>
</evidence>
<dbReference type="InterPro" id="IPR026742">
    <property type="entry name" value="Centrosomal_kizuma"/>
</dbReference>
<dbReference type="GO" id="GO:0005813">
    <property type="term" value="C:centrosome"/>
    <property type="evidence" value="ECO:0007669"/>
    <property type="project" value="UniProtKB-SubCell"/>
</dbReference>
<feature type="compositionally biased region" description="Low complexity" evidence="11">
    <location>
        <begin position="672"/>
        <end position="686"/>
    </location>
</feature>
<feature type="region of interest" description="Disordered" evidence="11">
    <location>
        <begin position="672"/>
        <end position="758"/>
    </location>
</feature>
<evidence type="ECO:0000256" key="2">
    <source>
        <dbReference type="ARBA" id="ARBA00004300"/>
    </source>
</evidence>
<accession>A0A8J2HNF3</accession>
<comment type="caution">
    <text evidence="12">The sequence shown here is derived from an EMBL/GenBank/DDBJ whole genome shotgun (WGS) entry which is preliminary data.</text>
</comment>
<protein>
    <recommendedName>
        <fullName evidence="4">Centrosomal protein kizuna</fullName>
    </recommendedName>
    <alternativeName>
        <fullName evidence="9">Polo-like kinase 1 substrate 1</fullName>
    </alternativeName>
</protein>
<feature type="compositionally biased region" description="Low complexity" evidence="11">
    <location>
        <begin position="585"/>
        <end position="625"/>
    </location>
</feature>
<keyword evidence="6" id="KW-0206">Cytoskeleton</keyword>
<dbReference type="GO" id="GO:0007051">
    <property type="term" value="P:spindle organization"/>
    <property type="evidence" value="ECO:0007669"/>
    <property type="project" value="InterPro"/>
</dbReference>
<comment type="similarity">
    <text evidence="3">Belongs to the kizuna family.</text>
</comment>
<evidence type="ECO:0000256" key="6">
    <source>
        <dbReference type="ARBA" id="ARBA00023212"/>
    </source>
</evidence>
<dbReference type="Proteomes" id="UP000786811">
    <property type="component" value="Unassembled WGS sequence"/>
</dbReference>
<feature type="region of interest" description="Disordered" evidence="11">
    <location>
        <begin position="585"/>
        <end position="634"/>
    </location>
</feature>
<dbReference type="EMBL" id="CAJNRD030001124">
    <property type="protein sequence ID" value="CAG5106163.1"/>
    <property type="molecule type" value="Genomic_DNA"/>
</dbReference>
<evidence type="ECO:0000256" key="7">
    <source>
        <dbReference type="ARBA" id="ARBA00023273"/>
    </source>
</evidence>
<comment type="subcellular location">
    <subcellularLocation>
        <location evidence="1">Cytoplasm</location>
        <location evidence="1">Cytoskeleton</location>
        <location evidence="1">Cilium basal body</location>
    </subcellularLocation>
    <subcellularLocation>
        <location evidence="2">Cytoplasm</location>
        <location evidence="2">Cytoskeleton</location>
        <location evidence="2">Microtubule organizing center</location>
        <location evidence="2">Centrosome</location>
    </subcellularLocation>
</comment>
<evidence type="ECO:0000256" key="4">
    <source>
        <dbReference type="ARBA" id="ARBA00013872"/>
    </source>
</evidence>
<keyword evidence="7" id="KW-0966">Cell projection</keyword>
<comment type="function">
    <text evidence="8">Centrosomal protein required for establishing a robust mitotic centrosome architecture that can endure the forces that converge on the centrosomes during spindle formation. Required for stabilizing the expanded pericentriolar material around the centriole.</text>
</comment>
<organism evidence="12 13">
    <name type="scientific">Cotesia congregata</name>
    <name type="common">Parasitoid wasp</name>
    <name type="synonym">Apanteles congregatus</name>
    <dbReference type="NCBI Taxonomy" id="51543"/>
    <lineage>
        <taxon>Eukaryota</taxon>
        <taxon>Metazoa</taxon>
        <taxon>Ecdysozoa</taxon>
        <taxon>Arthropoda</taxon>
        <taxon>Hexapoda</taxon>
        <taxon>Insecta</taxon>
        <taxon>Pterygota</taxon>
        <taxon>Neoptera</taxon>
        <taxon>Endopterygota</taxon>
        <taxon>Hymenoptera</taxon>
        <taxon>Apocrita</taxon>
        <taxon>Ichneumonoidea</taxon>
        <taxon>Braconidae</taxon>
        <taxon>Microgastrinae</taxon>
        <taxon>Cotesia</taxon>
    </lineage>
</organism>
<name>A0A8J2HNF3_COTCN</name>
<keyword evidence="13" id="KW-1185">Reference proteome</keyword>
<evidence type="ECO:0000313" key="13">
    <source>
        <dbReference type="Proteomes" id="UP000786811"/>
    </source>
</evidence>